<evidence type="ECO:0000256" key="8">
    <source>
        <dbReference type="ARBA" id="ARBA00022989"/>
    </source>
</evidence>
<dbReference type="AlphaFoldDB" id="A0A3Q2T0U5"/>
<evidence type="ECO:0000256" key="4">
    <source>
        <dbReference type="ARBA" id="ARBA00022448"/>
    </source>
</evidence>
<evidence type="ECO:0000313" key="17">
    <source>
        <dbReference type="Ensembl" id="ENSFHEP00000007053.1"/>
    </source>
</evidence>
<name>A0A3Q2T0U5_FUNHE</name>
<dbReference type="Gene3D" id="1.20.1050.10">
    <property type="match status" value="1"/>
</dbReference>
<dbReference type="GO" id="GO:0005254">
    <property type="term" value="F:chloride channel activity"/>
    <property type="evidence" value="ECO:0007669"/>
    <property type="project" value="UniProtKB-KW"/>
</dbReference>
<dbReference type="PANTHER" id="PTHR45476:SF1">
    <property type="entry name" value="CHLORIDE INTRACELLULAR CHANNEL PROTEIN 6"/>
    <property type="match status" value="1"/>
</dbReference>
<dbReference type="GO" id="GO:0034707">
    <property type="term" value="C:chloride channel complex"/>
    <property type="evidence" value="ECO:0007669"/>
    <property type="project" value="UniProtKB-KW"/>
</dbReference>
<evidence type="ECO:0000256" key="13">
    <source>
        <dbReference type="ARBA" id="ARBA00023214"/>
    </source>
</evidence>
<dbReference type="SUPFAM" id="SSF52833">
    <property type="entry name" value="Thioredoxin-like"/>
    <property type="match status" value="1"/>
</dbReference>
<keyword evidence="5" id="KW-0963">Cytoplasm</keyword>
<keyword evidence="9" id="KW-0560">Oxidoreductase</keyword>
<evidence type="ECO:0000256" key="1">
    <source>
        <dbReference type="ARBA" id="ARBA00004167"/>
    </source>
</evidence>
<dbReference type="STRING" id="8078.ENSFHEP00000007053"/>
<keyword evidence="6" id="KW-0812">Transmembrane</keyword>
<keyword evidence="12" id="KW-0869">Chloride channel</keyword>
<dbReference type="CDD" id="cd03061">
    <property type="entry name" value="GST_N_CLIC"/>
    <property type="match status" value="1"/>
</dbReference>
<evidence type="ECO:0000256" key="10">
    <source>
        <dbReference type="ARBA" id="ARBA00023065"/>
    </source>
</evidence>
<dbReference type="GeneTree" id="ENSGT00940000159602"/>
<evidence type="ECO:0000256" key="11">
    <source>
        <dbReference type="ARBA" id="ARBA00023136"/>
    </source>
</evidence>
<evidence type="ECO:0000256" key="6">
    <source>
        <dbReference type="ARBA" id="ARBA00022692"/>
    </source>
</evidence>
<evidence type="ECO:0000259" key="16">
    <source>
        <dbReference type="Pfam" id="PF22441"/>
    </source>
</evidence>
<dbReference type="NCBIfam" id="TIGR00862">
    <property type="entry name" value="O-ClC"/>
    <property type="match status" value="1"/>
</dbReference>
<dbReference type="InterPro" id="IPR053823">
    <property type="entry name" value="CLIC_N"/>
</dbReference>
<evidence type="ECO:0000256" key="2">
    <source>
        <dbReference type="ARBA" id="ARBA00004496"/>
    </source>
</evidence>
<dbReference type="InterPro" id="IPR040079">
    <property type="entry name" value="Glutathione_S-Trfase"/>
</dbReference>
<dbReference type="FunFam" id="1.20.1050.10:FF:000001">
    <property type="entry name" value="Chloride intracellular channel 2"/>
    <property type="match status" value="1"/>
</dbReference>
<proteinExistence type="inferred from homology"/>
<feature type="domain" description="CLIC N-terminal" evidence="16">
    <location>
        <begin position="74"/>
        <end position="158"/>
    </location>
</feature>
<dbReference type="PRINTS" id="PR01263">
    <property type="entry name" value="INTCLCHANNEL"/>
</dbReference>
<evidence type="ECO:0000256" key="5">
    <source>
        <dbReference type="ARBA" id="ARBA00022490"/>
    </source>
</evidence>
<keyword evidence="14" id="KW-0407">Ion channel</keyword>
<keyword evidence="11" id="KW-0472">Membrane</keyword>
<keyword evidence="13" id="KW-0868">Chloride</keyword>
<dbReference type="GO" id="GO:0005737">
    <property type="term" value="C:cytoplasm"/>
    <property type="evidence" value="ECO:0007669"/>
    <property type="project" value="UniProtKB-SubCell"/>
</dbReference>
<keyword evidence="8" id="KW-1133">Transmembrane helix</keyword>
<keyword evidence="18" id="KW-1185">Reference proteome</keyword>
<keyword evidence="7" id="KW-0851">Voltage-gated channel</keyword>
<dbReference type="Proteomes" id="UP000265000">
    <property type="component" value="Unplaced"/>
</dbReference>
<reference evidence="17" key="1">
    <citation type="submission" date="2025-08" db="UniProtKB">
        <authorList>
            <consortium name="Ensembl"/>
        </authorList>
    </citation>
    <scope>IDENTIFICATION</scope>
</reference>
<comment type="similarity">
    <text evidence="3">Belongs to the chloride channel CLIC family.</text>
</comment>
<comment type="subcellular location">
    <subcellularLocation>
        <location evidence="2">Cytoplasm</location>
    </subcellularLocation>
    <subcellularLocation>
        <location evidence="1">Membrane</location>
        <topology evidence="1">Single-pass membrane protein</topology>
    </subcellularLocation>
</comment>
<dbReference type="Ensembl" id="ENSFHET00000004472.1">
    <property type="protein sequence ID" value="ENSFHEP00000007053.1"/>
    <property type="gene ID" value="ENSFHEG00000008124.1"/>
</dbReference>
<evidence type="ECO:0000256" key="7">
    <source>
        <dbReference type="ARBA" id="ARBA00022882"/>
    </source>
</evidence>
<evidence type="ECO:0000256" key="12">
    <source>
        <dbReference type="ARBA" id="ARBA00023173"/>
    </source>
</evidence>
<dbReference type="SUPFAM" id="SSF47616">
    <property type="entry name" value="GST C-terminal domain-like"/>
    <property type="match status" value="1"/>
</dbReference>
<keyword evidence="4" id="KW-0813">Transport</keyword>
<dbReference type="InterPro" id="IPR036282">
    <property type="entry name" value="Glutathione-S-Trfase_C_sf"/>
</dbReference>
<evidence type="ECO:0000256" key="3">
    <source>
        <dbReference type="ARBA" id="ARBA00007655"/>
    </source>
</evidence>
<comment type="catalytic activity">
    <reaction evidence="15">
        <text>chloride(in) = chloride(out)</text>
        <dbReference type="Rhea" id="RHEA:29823"/>
        <dbReference type="ChEBI" id="CHEBI:17996"/>
    </reaction>
</comment>
<dbReference type="InterPro" id="IPR036249">
    <property type="entry name" value="Thioredoxin-like_sf"/>
</dbReference>
<dbReference type="Pfam" id="PF22441">
    <property type="entry name" value="CLIC-like_N"/>
    <property type="match status" value="1"/>
</dbReference>
<reference evidence="17" key="2">
    <citation type="submission" date="2025-09" db="UniProtKB">
        <authorList>
            <consortium name="Ensembl"/>
        </authorList>
    </citation>
    <scope>IDENTIFICATION</scope>
</reference>
<dbReference type="InterPro" id="IPR002946">
    <property type="entry name" value="CLIC"/>
</dbReference>
<sequence length="309" mass="35404">MKELKSVIKDESLSKKTKHDQVKKKRVVLLEDGQSYTPQREETIPEEKEEVKQIFRRKVEGHPEHRTLQDEHHEICLYVKAGSDGESIGNCPFSQRIFMILLLKGVPFTVTTVDVKRKPANLQDLAPGVNPPFMTFNGKVKVDVNKIEEFLEETLAPPRYPRLAPKHREANTAGIDIFAKFSAYIKNSKRETHDALERALLKSLLHLDEFLRTPLSEEIDADAAGDLPESSRSFLDGPDLTLADCNLLPKLHILKVVTKRYRGFEIPAEMTGVWRYLTCAYQRKEFTSTCPAEREIEFVYRDAAKQLKI</sequence>
<dbReference type="GO" id="GO:0016491">
    <property type="term" value="F:oxidoreductase activity"/>
    <property type="evidence" value="ECO:0007669"/>
    <property type="project" value="UniProtKB-KW"/>
</dbReference>
<dbReference type="Pfam" id="PF13410">
    <property type="entry name" value="GST_C_2"/>
    <property type="match status" value="1"/>
</dbReference>
<evidence type="ECO:0000256" key="15">
    <source>
        <dbReference type="ARBA" id="ARBA00024167"/>
    </source>
</evidence>
<dbReference type="Gene3D" id="3.40.30.10">
    <property type="entry name" value="Glutaredoxin"/>
    <property type="match status" value="1"/>
</dbReference>
<keyword evidence="10" id="KW-0406">Ion transport</keyword>
<dbReference type="SFLD" id="SFLDS00019">
    <property type="entry name" value="Glutathione_Transferase_(cytos"/>
    <property type="match status" value="1"/>
</dbReference>
<evidence type="ECO:0000313" key="18">
    <source>
        <dbReference type="Proteomes" id="UP000265000"/>
    </source>
</evidence>
<evidence type="ECO:0000256" key="9">
    <source>
        <dbReference type="ARBA" id="ARBA00023002"/>
    </source>
</evidence>
<dbReference type="PANTHER" id="PTHR45476">
    <property type="entry name" value="CHLORIDE INTRACELLULAR CHANNEL PROTEIN 6-RELATED"/>
    <property type="match status" value="1"/>
</dbReference>
<organism evidence="17 18">
    <name type="scientific">Fundulus heteroclitus</name>
    <name type="common">Killifish</name>
    <name type="synonym">Mummichog</name>
    <dbReference type="NCBI Taxonomy" id="8078"/>
    <lineage>
        <taxon>Eukaryota</taxon>
        <taxon>Metazoa</taxon>
        <taxon>Chordata</taxon>
        <taxon>Craniata</taxon>
        <taxon>Vertebrata</taxon>
        <taxon>Euteleostomi</taxon>
        <taxon>Actinopterygii</taxon>
        <taxon>Neopterygii</taxon>
        <taxon>Teleostei</taxon>
        <taxon>Neoteleostei</taxon>
        <taxon>Acanthomorphata</taxon>
        <taxon>Ovalentaria</taxon>
        <taxon>Atherinomorphae</taxon>
        <taxon>Cyprinodontiformes</taxon>
        <taxon>Fundulidae</taxon>
        <taxon>Fundulus</taxon>
    </lineage>
</organism>
<evidence type="ECO:0000256" key="14">
    <source>
        <dbReference type="ARBA" id="ARBA00023303"/>
    </source>
</evidence>
<accession>A0A3Q2T0U5</accession>
<protein>
    <submittedName>
        <fullName evidence="17">Chloride intracellular channel protein 6-like</fullName>
    </submittedName>
</protein>